<dbReference type="EMBL" id="JALJOU010000059">
    <property type="protein sequence ID" value="KAK9827347.1"/>
    <property type="molecule type" value="Genomic_DNA"/>
</dbReference>
<protein>
    <recommendedName>
        <fullName evidence="7">30S ribosomal protein S21</fullName>
    </recommendedName>
</protein>
<evidence type="ECO:0000256" key="4">
    <source>
        <dbReference type="SAM" id="MobiDB-lite"/>
    </source>
</evidence>
<organism evidence="5 6">
    <name type="scientific">Elliptochloris bilobata</name>
    <dbReference type="NCBI Taxonomy" id="381761"/>
    <lineage>
        <taxon>Eukaryota</taxon>
        <taxon>Viridiplantae</taxon>
        <taxon>Chlorophyta</taxon>
        <taxon>core chlorophytes</taxon>
        <taxon>Trebouxiophyceae</taxon>
        <taxon>Trebouxiophyceae incertae sedis</taxon>
        <taxon>Elliptochloris clade</taxon>
        <taxon>Elliptochloris</taxon>
    </lineage>
</organism>
<keyword evidence="6" id="KW-1185">Reference proteome</keyword>
<keyword evidence="2" id="KW-0689">Ribosomal protein</keyword>
<sequence length="138" mass="15833">MKSAAPSYHIEVVVSDEEPPENAVKRFRREVMNVGLTFEVRRRRYFENSQDEKKRRKKDLNQRRSKKYVPPPSYEDVSAVMDPTPFAEMFGETEDLFEVGFRAAVETSCCACTESRSRASTSCGCYTSWPAEGQQTTI</sequence>
<name>A0AAW1R0S4_9CHLO</name>
<feature type="compositionally biased region" description="Basic residues" evidence="4">
    <location>
        <begin position="54"/>
        <end position="67"/>
    </location>
</feature>
<reference evidence="5 6" key="1">
    <citation type="journal article" date="2024" name="Nat. Commun.">
        <title>Phylogenomics reveals the evolutionary origins of lichenization in chlorophyte algae.</title>
        <authorList>
            <person name="Puginier C."/>
            <person name="Libourel C."/>
            <person name="Otte J."/>
            <person name="Skaloud P."/>
            <person name="Haon M."/>
            <person name="Grisel S."/>
            <person name="Petersen M."/>
            <person name="Berrin J.G."/>
            <person name="Delaux P.M."/>
            <person name="Dal Grande F."/>
            <person name="Keller J."/>
        </authorList>
    </citation>
    <scope>NUCLEOTIDE SEQUENCE [LARGE SCALE GENOMIC DNA]</scope>
    <source>
        <strain evidence="5 6">SAG 245.80</strain>
    </source>
</reference>
<keyword evidence="3" id="KW-0687">Ribonucleoprotein</keyword>
<evidence type="ECO:0000313" key="6">
    <source>
        <dbReference type="Proteomes" id="UP001445335"/>
    </source>
</evidence>
<dbReference type="Pfam" id="PF01165">
    <property type="entry name" value="Ribosomal_S21"/>
    <property type="match status" value="1"/>
</dbReference>
<evidence type="ECO:0000256" key="1">
    <source>
        <dbReference type="ARBA" id="ARBA00006640"/>
    </source>
</evidence>
<dbReference type="PANTHER" id="PTHR21109">
    <property type="entry name" value="MITOCHONDRIAL 28S RIBOSOMAL PROTEIN S21"/>
    <property type="match status" value="1"/>
</dbReference>
<dbReference type="Gene3D" id="1.20.5.1150">
    <property type="entry name" value="Ribosomal protein S8"/>
    <property type="match status" value="1"/>
</dbReference>
<evidence type="ECO:0000256" key="2">
    <source>
        <dbReference type="ARBA" id="ARBA00022980"/>
    </source>
</evidence>
<dbReference type="GO" id="GO:1990904">
    <property type="term" value="C:ribonucleoprotein complex"/>
    <property type="evidence" value="ECO:0007669"/>
    <property type="project" value="UniProtKB-KW"/>
</dbReference>
<dbReference type="AlphaFoldDB" id="A0AAW1R0S4"/>
<feature type="region of interest" description="Disordered" evidence="4">
    <location>
        <begin position="47"/>
        <end position="76"/>
    </location>
</feature>
<gene>
    <name evidence="5" type="ORF">WJX81_008550</name>
</gene>
<dbReference type="NCBIfam" id="TIGR00030">
    <property type="entry name" value="S21p"/>
    <property type="match status" value="1"/>
</dbReference>
<dbReference type="InterPro" id="IPR038380">
    <property type="entry name" value="Ribosomal_bS21_sf"/>
</dbReference>
<evidence type="ECO:0000256" key="3">
    <source>
        <dbReference type="ARBA" id="ARBA00023274"/>
    </source>
</evidence>
<comment type="similarity">
    <text evidence="1">Belongs to the bacterial ribosomal protein bS21 family.</text>
</comment>
<dbReference type="GO" id="GO:0005840">
    <property type="term" value="C:ribosome"/>
    <property type="evidence" value="ECO:0007669"/>
    <property type="project" value="UniProtKB-KW"/>
</dbReference>
<accession>A0AAW1R0S4</accession>
<dbReference type="HAMAP" id="MF_00358">
    <property type="entry name" value="Ribosomal_bS21"/>
    <property type="match status" value="1"/>
</dbReference>
<evidence type="ECO:0000313" key="5">
    <source>
        <dbReference type="EMBL" id="KAK9827347.1"/>
    </source>
</evidence>
<proteinExistence type="inferred from homology"/>
<dbReference type="PANTHER" id="PTHR21109:SF0">
    <property type="entry name" value="SMALL RIBOSOMAL SUBUNIT PROTEIN BS21M"/>
    <property type="match status" value="1"/>
</dbReference>
<comment type="caution">
    <text evidence="5">The sequence shown here is derived from an EMBL/GenBank/DDBJ whole genome shotgun (WGS) entry which is preliminary data.</text>
</comment>
<dbReference type="Proteomes" id="UP001445335">
    <property type="component" value="Unassembled WGS sequence"/>
</dbReference>
<dbReference type="InterPro" id="IPR001911">
    <property type="entry name" value="Ribosomal_bS21"/>
</dbReference>
<dbReference type="GO" id="GO:0006412">
    <property type="term" value="P:translation"/>
    <property type="evidence" value="ECO:0007669"/>
    <property type="project" value="InterPro"/>
</dbReference>
<dbReference type="GO" id="GO:0003735">
    <property type="term" value="F:structural constituent of ribosome"/>
    <property type="evidence" value="ECO:0007669"/>
    <property type="project" value="InterPro"/>
</dbReference>
<evidence type="ECO:0008006" key="7">
    <source>
        <dbReference type="Google" id="ProtNLM"/>
    </source>
</evidence>